<dbReference type="InterPro" id="IPR020556">
    <property type="entry name" value="Amidase_CS"/>
</dbReference>
<evidence type="ECO:0000313" key="8">
    <source>
        <dbReference type="Proteomes" id="UP000518315"/>
    </source>
</evidence>
<dbReference type="InterPro" id="IPR036928">
    <property type="entry name" value="AS_sf"/>
</dbReference>
<evidence type="ECO:0000313" key="5">
    <source>
        <dbReference type="EMBL" id="MBB3135897.1"/>
    </source>
</evidence>
<dbReference type="Pfam" id="PF01425">
    <property type="entry name" value="Amidase"/>
    <property type="match status" value="1"/>
</dbReference>
<comment type="caution">
    <text evidence="6">The sequence shown here is derived from an EMBL/GenBank/DDBJ whole genome shotgun (WGS) entry which is preliminary data.</text>
</comment>
<keyword evidence="5" id="KW-0378">Hydrolase</keyword>
<protein>
    <recommendedName>
        <fullName evidence="3">Indoleacetamide hydrolase</fullName>
    </recommendedName>
</protein>
<dbReference type="PANTHER" id="PTHR11895:SF7">
    <property type="entry name" value="GLUTAMYL-TRNA(GLN) AMIDOTRANSFERASE SUBUNIT A, MITOCHONDRIAL"/>
    <property type="match status" value="1"/>
</dbReference>
<organism evidence="6 7">
    <name type="scientific">Rhizobium pisi</name>
    <dbReference type="NCBI Taxonomy" id="574561"/>
    <lineage>
        <taxon>Bacteria</taxon>
        <taxon>Pseudomonadati</taxon>
        <taxon>Pseudomonadota</taxon>
        <taxon>Alphaproteobacteria</taxon>
        <taxon>Hyphomicrobiales</taxon>
        <taxon>Rhizobiaceae</taxon>
        <taxon>Rhizobium/Agrobacterium group</taxon>
        <taxon>Rhizobium</taxon>
    </lineage>
</organism>
<evidence type="ECO:0000256" key="3">
    <source>
        <dbReference type="ARBA" id="ARBA00021874"/>
    </source>
</evidence>
<dbReference type="EMBL" id="JACHXH010000012">
    <property type="protein sequence ID" value="MBB3135897.1"/>
    <property type="molecule type" value="Genomic_DNA"/>
</dbReference>
<reference evidence="6 7" key="1">
    <citation type="submission" date="2018-11" db="EMBL/GenBank/DDBJ databases">
        <authorList>
            <person name="Huo Y."/>
        </authorList>
    </citation>
    <scope>NUCLEOTIDE SEQUENCE [LARGE SCALE GENOMIC DNA]</scope>
    <source>
        <strain evidence="6 7">DSM 30132</strain>
    </source>
</reference>
<gene>
    <name evidence="6" type="ORF">EFD55_18255</name>
    <name evidence="5" type="ORF">FHS26_003644</name>
</gene>
<comment type="function">
    <text evidence="1">Hydrolyzes indole-3-acetamide (IAM) into indole-3-acetic acid (IAA).</text>
</comment>
<evidence type="ECO:0000256" key="2">
    <source>
        <dbReference type="ARBA" id="ARBA00009199"/>
    </source>
</evidence>
<dbReference type="RefSeq" id="WP_125846443.1">
    <property type="nucleotide sequence ID" value="NZ_JACHXH010000012.1"/>
</dbReference>
<dbReference type="SUPFAM" id="SSF75304">
    <property type="entry name" value="Amidase signature (AS) enzymes"/>
    <property type="match status" value="1"/>
</dbReference>
<dbReference type="PROSITE" id="PS00571">
    <property type="entry name" value="AMIDASES"/>
    <property type="match status" value="1"/>
</dbReference>
<dbReference type="Proteomes" id="UP000277279">
    <property type="component" value="Unassembled WGS sequence"/>
</dbReference>
<dbReference type="Proteomes" id="UP000518315">
    <property type="component" value="Unassembled WGS sequence"/>
</dbReference>
<evidence type="ECO:0000313" key="6">
    <source>
        <dbReference type="EMBL" id="RSB75771.1"/>
    </source>
</evidence>
<dbReference type="InterPro" id="IPR023631">
    <property type="entry name" value="Amidase_dom"/>
</dbReference>
<name>A0A3R9CF92_9HYPH</name>
<dbReference type="EMBL" id="RJJT01000012">
    <property type="protein sequence ID" value="RSB75771.1"/>
    <property type="molecule type" value="Genomic_DNA"/>
</dbReference>
<dbReference type="AlphaFoldDB" id="A0A3R9CF92"/>
<evidence type="ECO:0000256" key="1">
    <source>
        <dbReference type="ARBA" id="ARBA00003871"/>
    </source>
</evidence>
<dbReference type="OrthoDB" id="9814821at2"/>
<comment type="similarity">
    <text evidence="2">Belongs to the amidase family.</text>
</comment>
<feature type="domain" description="Amidase" evidence="4">
    <location>
        <begin position="27"/>
        <end position="451"/>
    </location>
</feature>
<dbReference type="InterPro" id="IPR000120">
    <property type="entry name" value="Amidase"/>
</dbReference>
<evidence type="ECO:0000259" key="4">
    <source>
        <dbReference type="Pfam" id="PF01425"/>
    </source>
</evidence>
<dbReference type="GO" id="GO:0016787">
    <property type="term" value="F:hydrolase activity"/>
    <property type="evidence" value="ECO:0007669"/>
    <property type="project" value="UniProtKB-KW"/>
</dbReference>
<keyword evidence="8" id="KW-1185">Reference proteome</keyword>
<evidence type="ECO:0000313" key="7">
    <source>
        <dbReference type="Proteomes" id="UP000277279"/>
    </source>
</evidence>
<sequence length="475" mass="51135">MSDLELCYLPATEALAAFRNGSLSPVELLNAQLARIAEIGSDINAFSFLYADDAIAAAREAERRYRRGEKVRPLEGIPVAIKDESLIAGKITTFGSLIFKEEVASVTSPVNEHLINAGAVIMGRTTTPEFSCAGFTHSRLWGVTRNPWNREFTTGGSSGGSAAALAAGFTTLASGSDIGGSIRIPASACGLVGYKPPYGRNADLAPFGFDFYNHPGPLARSVADCILMQNVMSGPHPLDVVSLRPKIEIANQFADLKSKRIAYSIDLGFKQVSEDVRKNTLDAIGRLRDMGAEVVEVDLGWTLSAEDAARDYLASIFGTWVAQYLDTHGDELSGYTRSFAQSARAKGMREYLRSLELAGEMYGTFGPMMENFDAFICPTLALPAVSADFEPSNGLQINGQDVEPMLGWLMTHPFNTLSRCPVVSVPSGRAPSGVPTGIQIVGKTYCDQDVLSIALAYEAEIGAWYGSDQRRPMLG</sequence>
<proteinExistence type="inferred from homology"/>
<dbReference type="PANTHER" id="PTHR11895">
    <property type="entry name" value="TRANSAMIDASE"/>
    <property type="match status" value="1"/>
</dbReference>
<reference evidence="5 8" key="2">
    <citation type="submission" date="2020-08" db="EMBL/GenBank/DDBJ databases">
        <title>Genomic Encyclopedia of Type Strains, Phase III (KMG-III): the genomes of soil and plant-associated and newly described type strains.</title>
        <authorList>
            <person name="Whitman W."/>
        </authorList>
    </citation>
    <scope>NUCLEOTIDE SEQUENCE [LARGE SCALE GENOMIC DNA]</scope>
    <source>
        <strain evidence="5 8">CECT 4113</strain>
    </source>
</reference>
<accession>A0A3R9CF92</accession>
<dbReference type="Gene3D" id="3.90.1300.10">
    <property type="entry name" value="Amidase signature (AS) domain"/>
    <property type="match status" value="1"/>
</dbReference>